<sequence length="454" mass="51002">MDRQKRKANACSGKPNPPSIEDLEQEVREDRNHSRAGYLEEIVSDECPAEAEQSHVDQQVRDLNRSEIDSTESRDRSAYLLACHWDWSRSSRRYSVFKMPDLAASSASEARRKRLKRLGSLKADAHGKVFTCVSNRAWIVGVGGDHRDTIIFDASNNSSSKKKNKKKKVIQGPKLNSAKWSPVLTTVGDKVYAMSKTPSWVSGRDFPPWFEVLDLSKAKIVKVDGKLHLEDCSWIPLPHPPCMPWELSPTGYIRMTIVILMSCVVVRPYILISFNRPWGTYAFDTNTQEPFQWHKVHKDNLPFIGCATPLGSIFLASSRKGPINAYRINVAPSDDEDNALKLSITVLPVKYMEREVDVGPCFTSLDSESFCSLSLSVDKNSITRKCENGELFPEKVHVNLKTYQIDNPSLLQNRDETVLAVNPEVAVSSQQERTLNIADSTHGFSPVGFSLVSM</sequence>
<reference evidence="2" key="1">
    <citation type="submission" date="2020-07" db="EMBL/GenBank/DDBJ databases">
        <title>Genome sequence and genetic diversity analysis of an under-domesticated orphan crop, white fonio (Digitaria exilis).</title>
        <authorList>
            <person name="Bennetzen J.L."/>
            <person name="Chen S."/>
            <person name="Ma X."/>
            <person name="Wang X."/>
            <person name="Yssel A.E.J."/>
            <person name="Chaluvadi S.R."/>
            <person name="Johnson M."/>
            <person name="Gangashetty P."/>
            <person name="Hamidou F."/>
            <person name="Sanogo M.D."/>
            <person name="Zwaenepoel A."/>
            <person name="Wallace J."/>
            <person name="Van De Peer Y."/>
            <person name="Van Deynze A."/>
        </authorList>
    </citation>
    <scope>NUCLEOTIDE SEQUENCE</scope>
    <source>
        <tissue evidence="2">Leaves</tissue>
    </source>
</reference>
<dbReference type="PANTHER" id="PTHR33085">
    <property type="entry name" value="OS12G0113100 PROTEIN-RELATED"/>
    <property type="match status" value="1"/>
</dbReference>
<evidence type="ECO:0000313" key="3">
    <source>
        <dbReference type="Proteomes" id="UP000636709"/>
    </source>
</evidence>
<feature type="region of interest" description="Disordered" evidence="1">
    <location>
        <begin position="1"/>
        <end position="35"/>
    </location>
</feature>
<dbReference type="Pfam" id="PF07893">
    <property type="entry name" value="DUF1668"/>
    <property type="match status" value="1"/>
</dbReference>
<name>A0A835BPS2_9POAL</name>
<protein>
    <submittedName>
        <fullName evidence="2">Uncharacterized protein</fullName>
    </submittedName>
</protein>
<evidence type="ECO:0000313" key="2">
    <source>
        <dbReference type="EMBL" id="KAF8704215.1"/>
    </source>
</evidence>
<dbReference type="AlphaFoldDB" id="A0A835BPS2"/>
<dbReference type="OrthoDB" id="600935at2759"/>
<dbReference type="InterPro" id="IPR012871">
    <property type="entry name" value="DUF1668_ORYSA"/>
</dbReference>
<dbReference type="Proteomes" id="UP000636709">
    <property type="component" value="Unassembled WGS sequence"/>
</dbReference>
<comment type="caution">
    <text evidence="2">The sequence shown here is derived from an EMBL/GenBank/DDBJ whole genome shotgun (WGS) entry which is preliminary data.</text>
</comment>
<evidence type="ECO:0000256" key="1">
    <source>
        <dbReference type="SAM" id="MobiDB-lite"/>
    </source>
</evidence>
<dbReference type="Gramene" id="Dexi7A01G0011660.1">
    <property type="protein sequence ID" value="Dexi7A01G0011660.1:cds"/>
    <property type="gene ID" value="Dexi7A01G0011660"/>
</dbReference>
<dbReference type="PANTHER" id="PTHR33085:SF37">
    <property type="entry name" value="OS12G0139800 PROTEIN"/>
    <property type="match status" value="1"/>
</dbReference>
<proteinExistence type="predicted"/>
<keyword evidence="3" id="KW-1185">Reference proteome</keyword>
<organism evidence="2 3">
    <name type="scientific">Digitaria exilis</name>
    <dbReference type="NCBI Taxonomy" id="1010633"/>
    <lineage>
        <taxon>Eukaryota</taxon>
        <taxon>Viridiplantae</taxon>
        <taxon>Streptophyta</taxon>
        <taxon>Embryophyta</taxon>
        <taxon>Tracheophyta</taxon>
        <taxon>Spermatophyta</taxon>
        <taxon>Magnoliopsida</taxon>
        <taxon>Liliopsida</taxon>
        <taxon>Poales</taxon>
        <taxon>Poaceae</taxon>
        <taxon>PACMAD clade</taxon>
        <taxon>Panicoideae</taxon>
        <taxon>Panicodae</taxon>
        <taxon>Paniceae</taxon>
        <taxon>Anthephorinae</taxon>
        <taxon>Digitaria</taxon>
    </lineage>
</organism>
<gene>
    <name evidence="2" type="ORF">HU200_031712</name>
</gene>
<dbReference type="EMBL" id="JACEFO010001776">
    <property type="protein sequence ID" value="KAF8704215.1"/>
    <property type="molecule type" value="Genomic_DNA"/>
</dbReference>
<accession>A0A835BPS2</accession>